<organism evidence="2 3">
    <name type="scientific">Dunaliella salina</name>
    <name type="common">Green alga</name>
    <name type="synonym">Protococcus salinus</name>
    <dbReference type="NCBI Taxonomy" id="3046"/>
    <lineage>
        <taxon>Eukaryota</taxon>
        <taxon>Viridiplantae</taxon>
        <taxon>Chlorophyta</taxon>
        <taxon>core chlorophytes</taxon>
        <taxon>Chlorophyceae</taxon>
        <taxon>CS clade</taxon>
        <taxon>Chlamydomonadales</taxon>
        <taxon>Dunaliellaceae</taxon>
        <taxon>Dunaliella</taxon>
    </lineage>
</organism>
<evidence type="ECO:0000313" key="2">
    <source>
        <dbReference type="EMBL" id="KAF5842281.1"/>
    </source>
</evidence>
<evidence type="ECO:0000256" key="1">
    <source>
        <dbReference type="SAM" id="MobiDB-lite"/>
    </source>
</evidence>
<reference evidence="2" key="1">
    <citation type="submission" date="2017-08" db="EMBL/GenBank/DDBJ databases">
        <authorList>
            <person name="Polle J.E."/>
            <person name="Barry K."/>
            <person name="Cushman J."/>
            <person name="Schmutz J."/>
            <person name="Tran D."/>
            <person name="Hathwaick L.T."/>
            <person name="Yim W.C."/>
            <person name="Jenkins J."/>
            <person name="Mckie-Krisberg Z.M."/>
            <person name="Prochnik S."/>
            <person name="Lindquist E."/>
            <person name="Dockter R.B."/>
            <person name="Adam C."/>
            <person name="Molina H."/>
            <person name="Bunkerborg J."/>
            <person name="Jin E."/>
            <person name="Buchheim M."/>
            <person name="Magnuson J."/>
        </authorList>
    </citation>
    <scope>NUCLEOTIDE SEQUENCE</scope>
    <source>
        <strain evidence="2">CCAP 19/18</strain>
    </source>
</reference>
<name>A0ABQ7H646_DUNSA</name>
<dbReference type="Proteomes" id="UP000815325">
    <property type="component" value="Unassembled WGS sequence"/>
</dbReference>
<protein>
    <recommendedName>
        <fullName evidence="4">Encoded protein</fullName>
    </recommendedName>
</protein>
<dbReference type="EMBL" id="MU069464">
    <property type="protein sequence ID" value="KAF5842281.1"/>
    <property type="molecule type" value="Genomic_DNA"/>
</dbReference>
<gene>
    <name evidence="2" type="ORF">DUNSADRAFT_7934</name>
</gene>
<sequence>MLDDPTRTSPAPSVLSALHAKHSSSHGVHLASPERNPHAALPGAGSNGHPNGIDHPNGNGHPNSNSLSSGNFSARNFRAPSKPLRRTGPSRMRPSVKKGGTGEALLVIGEEGVGPRPSSSHHKSLLMPPSKLPSISEDDNLHRLSSTP</sequence>
<evidence type="ECO:0008006" key="4">
    <source>
        <dbReference type="Google" id="ProtNLM"/>
    </source>
</evidence>
<feature type="region of interest" description="Disordered" evidence="1">
    <location>
        <begin position="1"/>
        <end position="148"/>
    </location>
</feature>
<accession>A0ABQ7H646</accession>
<evidence type="ECO:0000313" key="3">
    <source>
        <dbReference type="Proteomes" id="UP000815325"/>
    </source>
</evidence>
<feature type="compositionally biased region" description="Polar residues" evidence="1">
    <location>
        <begin position="60"/>
        <end position="74"/>
    </location>
</feature>
<proteinExistence type="predicted"/>
<keyword evidence="3" id="KW-1185">Reference proteome</keyword>
<comment type="caution">
    <text evidence="2">The sequence shown here is derived from an EMBL/GenBank/DDBJ whole genome shotgun (WGS) entry which is preliminary data.</text>
</comment>